<reference evidence="2 3" key="1">
    <citation type="submission" date="2024-03" db="EMBL/GenBank/DDBJ databases">
        <title>Draft genome sequence of Klenkia terrae.</title>
        <authorList>
            <person name="Duangmal K."/>
            <person name="Chantavorakit T."/>
        </authorList>
    </citation>
    <scope>NUCLEOTIDE SEQUENCE [LARGE SCALE GENOMIC DNA]</scope>
    <source>
        <strain evidence="2 3">JCM 17786</strain>
    </source>
</reference>
<dbReference type="PROSITE" id="PS51186">
    <property type="entry name" value="GNAT"/>
    <property type="match status" value="1"/>
</dbReference>
<evidence type="ECO:0000259" key="1">
    <source>
        <dbReference type="PROSITE" id="PS51186"/>
    </source>
</evidence>
<dbReference type="SUPFAM" id="SSF55729">
    <property type="entry name" value="Acyl-CoA N-acyltransferases (Nat)"/>
    <property type="match status" value="1"/>
</dbReference>
<dbReference type="InterPro" id="IPR051908">
    <property type="entry name" value="Ribosomal_N-acetyltransferase"/>
</dbReference>
<dbReference type="EC" id="2.-.-.-" evidence="2"/>
<protein>
    <submittedName>
        <fullName evidence="2">GNAT family protein</fullName>
        <ecNumber evidence="2">2.-.-.-</ecNumber>
    </submittedName>
</protein>
<dbReference type="PANTHER" id="PTHR43441">
    <property type="entry name" value="RIBOSOMAL-PROTEIN-SERINE ACETYLTRANSFERASE"/>
    <property type="match status" value="1"/>
</dbReference>
<proteinExistence type="predicted"/>
<keyword evidence="3" id="KW-1185">Reference proteome</keyword>
<dbReference type="GO" id="GO:0016740">
    <property type="term" value="F:transferase activity"/>
    <property type="evidence" value="ECO:0007669"/>
    <property type="project" value="UniProtKB-KW"/>
</dbReference>
<evidence type="ECO:0000313" key="2">
    <source>
        <dbReference type="EMBL" id="MEI4279241.1"/>
    </source>
</evidence>
<dbReference type="InterPro" id="IPR016181">
    <property type="entry name" value="Acyl_CoA_acyltransferase"/>
</dbReference>
<dbReference type="Pfam" id="PF13302">
    <property type="entry name" value="Acetyltransf_3"/>
    <property type="match status" value="1"/>
</dbReference>
<dbReference type="InterPro" id="IPR000182">
    <property type="entry name" value="GNAT_dom"/>
</dbReference>
<evidence type="ECO:0000313" key="3">
    <source>
        <dbReference type="Proteomes" id="UP001373496"/>
    </source>
</evidence>
<keyword evidence="2" id="KW-0808">Transferase</keyword>
<dbReference type="EMBL" id="JBAPLV010000012">
    <property type="protein sequence ID" value="MEI4279241.1"/>
    <property type="molecule type" value="Genomic_DNA"/>
</dbReference>
<dbReference type="RefSeq" id="WP_336392392.1">
    <property type="nucleotide sequence ID" value="NZ_JBAPLV010000012.1"/>
</dbReference>
<accession>A0ABU8E8N6</accession>
<name>A0ABU8E8N6_9ACTN</name>
<dbReference type="PANTHER" id="PTHR43441:SF10">
    <property type="entry name" value="ACETYLTRANSFERASE"/>
    <property type="match status" value="1"/>
</dbReference>
<feature type="domain" description="N-acetyltransferase" evidence="1">
    <location>
        <begin position="11"/>
        <end position="176"/>
    </location>
</feature>
<comment type="caution">
    <text evidence="2">The sequence shown here is derived from an EMBL/GenBank/DDBJ whole genome shotgun (WGS) entry which is preliminary data.</text>
</comment>
<organism evidence="2 3">
    <name type="scientific">Klenkia terrae</name>
    <dbReference type="NCBI Taxonomy" id="1052259"/>
    <lineage>
        <taxon>Bacteria</taxon>
        <taxon>Bacillati</taxon>
        <taxon>Actinomycetota</taxon>
        <taxon>Actinomycetes</taxon>
        <taxon>Geodermatophilales</taxon>
        <taxon>Geodermatophilaceae</taxon>
        <taxon>Klenkia</taxon>
    </lineage>
</organism>
<dbReference type="Gene3D" id="3.40.630.30">
    <property type="match status" value="1"/>
</dbReference>
<gene>
    <name evidence="2" type="ORF">UXQ13_12265</name>
</gene>
<sequence length="176" mass="19014">MTTPELHGEKTQLRPWRETDLDVVLGVTDDPLIPLISQVPAERDTAGALAFVAAQIERSEEGLGWAWAVVPCGGGEVVGYVGALWVAEPAGRASVGYWTAAGGRRRGLMSDAVTTASDWLLVDAGVARLEAYIEPWNTGSIRVAERAGYEREGLMKSFAPIGGRRRDAYLYARVAR</sequence>
<dbReference type="Proteomes" id="UP001373496">
    <property type="component" value="Unassembled WGS sequence"/>
</dbReference>